<keyword evidence="8" id="KW-0067">ATP-binding</keyword>
<dbReference type="InterPro" id="IPR014014">
    <property type="entry name" value="RNA_helicase_DEAD_Q_motif"/>
</dbReference>
<keyword evidence="7" id="KW-0862">Zinc</keyword>
<feature type="short sequence motif" description="Q motif" evidence="11">
    <location>
        <begin position="137"/>
        <end position="165"/>
    </location>
</feature>
<evidence type="ECO:0000313" key="16">
    <source>
        <dbReference type="Proteomes" id="UP000247409"/>
    </source>
</evidence>
<dbReference type="PANTHER" id="PTHR47958">
    <property type="entry name" value="ATP-DEPENDENT RNA HELICASE DBP3"/>
    <property type="match status" value="1"/>
</dbReference>
<dbReference type="Pfam" id="PF00271">
    <property type="entry name" value="Helicase_C"/>
    <property type="match status" value="1"/>
</dbReference>
<sequence length="584" mass="64511">MDHHHHDNDYVEYIPVKRRRLQTAHAALQLLSKPATSSLAHAAASTLIARSRKTPAPQKSPDQQIKDSEAHVLAQLARQPALKAAAELAHGVEYTEPMKTSWQPPSYLRRAPHHHHHHIRKLHRIMVEGETPPPPCVSFREMKLPAPVLRLLAEKEINHPSPIQMQGLPVALAGRDMIGIAFTGSGKTLVFTLPLVMLVWEMELKLSFIPDEGPVGIILAPSRELARQTFDIASQFCTCIARQGAPQLRTFLAIGGTRLDLDTLRKGIHIVVATPGRLLDLLRKRRINLNLCRYVALDEADRLIDLGFEQDIRAIFSFFTAQRQTLMFSATMPTKIQAFASSALVKPVVVNVGRAGAASLNITQHVELVRPEARISRLLDALQKTPPPTLIFCENKNDVDDIHEYLLVKGVGAVSIHGSRDQEDREAAMRQFRAATKDVLVATDVAAKGLDFPNIRHVINYDMPKDIQTYVHRIGRTGRGDQTGTATTFVNHSDSPTLIADLVQLLIEAKQTVPESLYEIVPDLDLDALASKELGGVKGCAYCGGLGHRVQQCPTLESEKMKALVSGAKSGMERFNRGGYGGEW</sequence>
<keyword evidence="5" id="KW-0378">Hydrolase</keyword>
<evidence type="ECO:0000256" key="9">
    <source>
        <dbReference type="ARBA" id="ARBA00022884"/>
    </source>
</evidence>
<gene>
    <name evidence="15" type="ORF">BWQ96_01916</name>
</gene>
<evidence type="ECO:0000256" key="3">
    <source>
        <dbReference type="ARBA" id="ARBA00022741"/>
    </source>
</evidence>
<dbReference type="SMART" id="SM00487">
    <property type="entry name" value="DEXDc"/>
    <property type="match status" value="1"/>
</dbReference>
<keyword evidence="2" id="KW-0479">Metal-binding</keyword>
<dbReference type="EMBL" id="NBIV01000015">
    <property type="protein sequence ID" value="PXF48227.1"/>
    <property type="molecule type" value="Genomic_DNA"/>
</dbReference>
<reference evidence="15 16" key="1">
    <citation type="journal article" date="2018" name="Mol. Biol. Evol.">
        <title>Analysis of the draft genome of the red seaweed Gracilariopsis chorda provides insights into genome size evolution in Rhodophyta.</title>
        <authorList>
            <person name="Lee J."/>
            <person name="Yang E.C."/>
            <person name="Graf L."/>
            <person name="Yang J.H."/>
            <person name="Qiu H."/>
            <person name="Zel Zion U."/>
            <person name="Chan C.X."/>
            <person name="Stephens T.G."/>
            <person name="Weber A.P.M."/>
            <person name="Boo G.H."/>
            <person name="Boo S.M."/>
            <person name="Kim K.M."/>
            <person name="Shin Y."/>
            <person name="Jung M."/>
            <person name="Lee S.J."/>
            <person name="Yim H.S."/>
            <person name="Lee J.H."/>
            <person name="Bhattacharya D."/>
            <person name="Yoon H.S."/>
        </authorList>
    </citation>
    <scope>NUCLEOTIDE SEQUENCE [LARGE SCALE GENOMIC DNA]</scope>
    <source>
        <strain evidence="15 16">SKKU-2015</strain>
        <tissue evidence="15">Whole body</tissue>
    </source>
</reference>
<dbReference type="EC" id="3.6.4.13" evidence="1"/>
<comment type="catalytic activity">
    <reaction evidence="10">
        <text>ATP + H2O = ADP + phosphate + H(+)</text>
        <dbReference type="Rhea" id="RHEA:13065"/>
        <dbReference type="ChEBI" id="CHEBI:15377"/>
        <dbReference type="ChEBI" id="CHEBI:15378"/>
        <dbReference type="ChEBI" id="CHEBI:30616"/>
        <dbReference type="ChEBI" id="CHEBI:43474"/>
        <dbReference type="ChEBI" id="CHEBI:456216"/>
        <dbReference type="EC" id="3.6.4.13"/>
    </reaction>
</comment>
<dbReference type="SUPFAM" id="SSF52540">
    <property type="entry name" value="P-loop containing nucleoside triphosphate hydrolases"/>
    <property type="match status" value="1"/>
</dbReference>
<evidence type="ECO:0000256" key="1">
    <source>
        <dbReference type="ARBA" id="ARBA00012552"/>
    </source>
</evidence>
<dbReference type="FunFam" id="3.40.50.300:FF:000657">
    <property type="entry name" value="Probable ATP-dependent RNA helicase DDX41"/>
    <property type="match status" value="1"/>
</dbReference>
<evidence type="ECO:0000256" key="10">
    <source>
        <dbReference type="ARBA" id="ARBA00047984"/>
    </source>
</evidence>
<organism evidence="15 16">
    <name type="scientific">Gracilariopsis chorda</name>
    <dbReference type="NCBI Taxonomy" id="448386"/>
    <lineage>
        <taxon>Eukaryota</taxon>
        <taxon>Rhodophyta</taxon>
        <taxon>Florideophyceae</taxon>
        <taxon>Rhodymeniophycidae</taxon>
        <taxon>Gracilariales</taxon>
        <taxon>Gracilariaceae</taxon>
        <taxon>Gracilariopsis</taxon>
    </lineage>
</organism>
<proteinExistence type="predicted"/>
<feature type="domain" description="Helicase ATP-binding" evidence="12">
    <location>
        <begin position="168"/>
        <end position="350"/>
    </location>
</feature>
<dbReference type="GO" id="GO:0016787">
    <property type="term" value="F:hydrolase activity"/>
    <property type="evidence" value="ECO:0007669"/>
    <property type="project" value="UniProtKB-KW"/>
</dbReference>
<evidence type="ECO:0000259" key="12">
    <source>
        <dbReference type="PROSITE" id="PS51192"/>
    </source>
</evidence>
<feature type="domain" description="DEAD-box RNA helicase Q" evidence="14">
    <location>
        <begin position="137"/>
        <end position="165"/>
    </location>
</feature>
<feature type="domain" description="Helicase C-terminal" evidence="13">
    <location>
        <begin position="374"/>
        <end position="521"/>
    </location>
</feature>
<dbReference type="InterPro" id="IPR001650">
    <property type="entry name" value="Helicase_C-like"/>
</dbReference>
<dbReference type="InterPro" id="IPR027417">
    <property type="entry name" value="P-loop_NTPase"/>
</dbReference>
<evidence type="ECO:0000256" key="8">
    <source>
        <dbReference type="ARBA" id="ARBA00022840"/>
    </source>
</evidence>
<protein>
    <recommendedName>
        <fullName evidence="1">RNA helicase</fullName>
        <ecNumber evidence="1">3.6.4.13</ecNumber>
    </recommendedName>
</protein>
<dbReference type="CDD" id="cd18787">
    <property type="entry name" value="SF2_C_DEAD"/>
    <property type="match status" value="1"/>
</dbReference>
<accession>A0A2V3J2K3</accession>
<evidence type="ECO:0000313" key="15">
    <source>
        <dbReference type="EMBL" id="PXF48227.1"/>
    </source>
</evidence>
<evidence type="ECO:0000256" key="7">
    <source>
        <dbReference type="ARBA" id="ARBA00022833"/>
    </source>
</evidence>
<evidence type="ECO:0000256" key="4">
    <source>
        <dbReference type="ARBA" id="ARBA00022771"/>
    </source>
</evidence>
<dbReference type="PROSITE" id="PS51195">
    <property type="entry name" value="Q_MOTIF"/>
    <property type="match status" value="1"/>
</dbReference>
<dbReference type="PROSITE" id="PS51192">
    <property type="entry name" value="HELICASE_ATP_BIND_1"/>
    <property type="match status" value="1"/>
</dbReference>
<dbReference type="GO" id="GO:0003724">
    <property type="term" value="F:RNA helicase activity"/>
    <property type="evidence" value="ECO:0007669"/>
    <property type="project" value="UniProtKB-EC"/>
</dbReference>
<dbReference type="GO" id="GO:0005737">
    <property type="term" value="C:cytoplasm"/>
    <property type="evidence" value="ECO:0007669"/>
    <property type="project" value="UniProtKB-ARBA"/>
</dbReference>
<evidence type="ECO:0000256" key="6">
    <source>
        <dbReference type="ARBA" id="ARBA00022806"/>
    </source>
</evidence>
<dbReference type="Pfam" id="PF00270">
    <property type="entry name" value="DEAD"/>
    <property type="match status" value="1"/>
</dbReference>
<keyword evidence="16" id="KW-1185">Reference proteome</keyword>
<dbReference type="GO" id="GO:0005524">
    <property type="term" value="F:ATP binding"/>
    <property type="evidence" value="ECO:0007669"/>
    <property type="project" value="UniProtKB-KW"/>
</dbReference>
<dbReference type="AlphaFoldDB" id="A0A2V3J2K3"/>
<keyword evidence="9" id="KW-0694">RNA-binding</keyword>
<evidence type="ECO:0000256" key="11">
    <source>
        <dbReference type="PROSITE-ProRule" id="PRU00552"/>
    </source>
</evidence>
<dbReference type="Proteomes" id="UP000247409">
    <property type="component" value="Unassembled WGS sequence"/>
</dbReference>
<keyword evidence="3" id="KW-0547">Nucleotide-binding</keyword>
<evidence type="ECO:0000256" key="5">
    <source>
        <dbReference type="ARBA" id="ARBA00022801"/>
    </source>
</evidence>
<comment type="caution">
    <text evidence="15">The sequence shown here is derived from an EMBL/GenBank/DDBJ whole genome shotgun (WGS) entry which is preliminary data.</text>
</comment>
<dbReference type="Gene3D" id="3.40.50.300">
    <property type="entry name" value="P-loop containing nucleotide triphosphate hydrolases"/>
    <property type="match status" value="2"/>
</dbReference>
<dbReference type="GO" id="GO:0003723">
    <property type="term" value="F:RNA binding"/>
    <property type="evidence" value="ECO:0007669"/>
    <property type="project" value="UniProtKB-KW"/>
</dbReference>
<dbReference type="OrthoDB" id="196131at2759"/>
<evidence type="ECO:0000259" key="13">
    <source>
        <dbReference type="PROSITE" id="PS51194"/>
    </source>
</evidence>
<keyword evidence="4" id="KW-0863">Zinc-finger</keyword>
<dbReference type="InterPro" id="IPR014001">
    <property type="entry name" value="Helicase_ATP-bd"/>
</dbReference>
<keyword evidence="6 15" id="KW-0347">Helicase</keyword>
<dbReference type="PROSITE" id="PS51194">
    <property type="entry name" value="HELICASE_CTER"/>
    <property type="match status" value="1"/>
</dbReference>
<evidence type="ECO:0000256" key="2">
    <source>
        <dbReference type="ARBA" id="ARBA00022723"/>
    </source>
</evidence>
<dbReference type="STRING" id="448386.A0A2V3J2K3"/>
<name>A0A2V3J2K3_9FLOR</name>
<dbReference type="GO" id="GO:0008270">
    <property type="term" value="F:zinc ion binding"/>
    <property type="evidence" value="ECO:0007669"/>
    <property type="project" value="UniProtKB-KW"/>
</dbReference>
<dbReference type="InterPro" id="IPR011545">
    <property type="entry name" value="DEAD/DEAH_box_helicase_dom"/>
</dbReference>
<dbReference type="SMART" id="SM00490">
    <property type="entry name" value="HELICc"/>
    <property type="match status" value="1"/>
</dbReference>
<evidence type="ECO:0000259" key="14">
    <source>
        <dbReference type="PROSITE" id="PS51195"/>
    </source>
</evidence>